<gene>
    <name evidence="4" type="ORF">GYN08_01935</name>
</gene>
<dbReference type="Pfam" id="PF03787">
    <property type="entry name" value="RAMPs"/>
    <property type="match status" value="1"/>
</dbReference>
<evidence type="ECO:0000313" key="5">
    <source>
        <dbReference type="Proteomes" id="UP000800303"/>
    </source>
</evidence>
<organism evidence="4 5">
    <name type="scientific">Saccharibacillus alkalitolerans</name>
    <dbReference type="NCBI Taxonomy" id="2705290"/>
    <lineage>
        <taxon>Bacteria</taxon>
        <taxon>Bacillati</taxon>
        <taxon>Bacillota</taxon>
        <taxon>Bacilli</taxon>
        <taxon>Bacillales</taxon>
        <taxon>Paenibacillaceae</taxon>
        <taxon>Saccharibacillus</taxon>
    </lineage>
</organism>
<dbReference type="RefSeq" id="WP_166271975.1">
    <property type="nucleotide sequence ID" value="NZ_JAAFGS010000001.1"/>
</dbReference>
<evidence type="ECO:0000256" key="2">
    <source>
        <dbReference type="SAM" id="Coils"/>
    </source>
</evidence>
<keyword evidence="1" id="KW-0051">Antiviral defense</keyword>
<evidence type="ECO:0000313" key="4">
    <source>
        <dbReference type="EMBL" id="NGZ74058.1"/>
    </source>
</evidence>
<dbReference type="PANTHER" id="PTHR35579">
    <property type="entry name" value="CRISPR SYSTEM CMS ENDORIBONUCLEASE CSM3"/>
    <property type="match status" value="1"/>
</dbReference>
<evidence type="ECO:0000259" key="3">
    <source>
        <dbReference type="Pfam" id="PF03787"/>
    </source>
</evidence>
<name>A0ABX0F327_9BACL</name>
<feature type="coiled-coil region" evidence="2">
    <location>
        <begin position="608"/>
        <end position="642"/>
    </location>
</feature>
<reference evidence="4 5" key="1">
    <citation type="submission" date="2020-01" db="EMBL/GenBank/DDBJ databases">
        <title>Polyphasic characterisation and genomic insights into a novel alkali tolerant bacterium VR-M41.</title>
        <authorList>
            <person name="Vemuluri V.R."/>
        </authorList>
    </citation>
    <scope>NUCLEOTIDE SEQUENCE [LARGE SCALE GENOMIC DNA]</scope>
    <source>
        <strain evidence="4 5">VR-M41</strain>
    </source>
</reference>
<accession>A0ABX0F327</accession>
<dbReference type="EMBL" id="JAAFGS010000001">
    <property type="protein sequence ID" value="NGZ74058.1"/>
    <property type="molecule type" value="Genomic_DNA"/>
</dbReference>
<evidence type="ECO:0000256" key="1">
    <source>
        <dbReference type="ARBA" id="ARBA00023118"/>
    </source>
</evidence>
<dbReference type="PANTHER" id="PTHR35579:SF3">
    <property type="entry name" value="CRISPR SYSTEM CMS ENDORIBONUCLEASE CSM3"/>
    <property type="match status" value="1"/>
</dbReference>
<comment type="caution">
    <text evidence="4">The sequence shown here is derived from an EMBL/GenBank/DDBJ whole genome shotgun (WGS) entry which is preliminary data.</text>
</comment>
<dbReference type="CDD" id="cd09726">
    <property type="entry name" value="RAMP_I_III"/>
    <property type="match status" value="1"/>
</dbReference>
<keyword evidence="5" id="KW-1185">Reference proteome</keyword>
<dbReference type="Proteomes" id="UP000800303">
    <property type="component" value="Unassembled WGS sequence"/>
</dbReference>
<feature type="domain" description="CRISPR type III-associated protein" evidence="3">
    <location>
        <begin position="10"/>
        <end position="205"/>
    </location>
</feature>
<keyword evidence="2" id="KW-0175">Coiled coil</keyword>
<dbReference type="InterPro" id="IPR005537">
    <property type="entry name" value="RAMP_III_fam"/>
</dbReference>
<proteinExistence type="predicted"/>
<dbReference type="InterPro" id="IPR052216">
    <property type="entry name" value="CRISPR_Csm3_endoribonuclease"/>
</dbReference>
<protein>
    <recommendedName>
        <fullName evidence="3">CRISPR type III-associated protein domain-containing protein</fullName>
    </recommendedName>
</protein>
<sequence length="711" mass="79169">MSMSTLWLEIELHSELCAANGDGTSGVVDIEIASEYGLPVIPAKRIKGCLREVALELQACGLGESLDVLFGVPGEQYSGALHLEDAHLFEIPSASKHFKLEPQEYESVREETKAKGKKFQQHLLDELTMLRTRTAIDEDHGSAADGSLRTMRVLQAGIKLRSRIELIFAAQTDPSTIAQAQLLLERCVKGLRSIGLGRTRGMGEVRCSLKVGEQLQDFVQQKCDLKGTEEIEVPFRLKLEQPVLIPGNGGLYHSSASSIPGSVLLGALAGTFIRQKGLGAQAHTDPDFARIFLRGGVKFGYALPVSRDQVFAPCPANWQRVKNEDQVYDVPGAGELEDQEGGQLELRSLSYYVYLQSNMLYKYELEKEVRMHHSRPQDRNYAHPKGPDRGVNEGQFFQYTSLSEGQLFEGTLRGSSDDLNQLLGCLGAENNQLRLGRSRTAEYGKVRFERMESASPVLYESPASVQSARQITICLYTPMVLVDRNGRAEANPDLLIEQLSEALGSQVQLGESRLKFGVLAGYNAQWRMPKPQTPVLEAGTTIVLQLEKGTFSAEQITMIESTRWGSRTGEGCGALRVLSLVDKAISAKGMKLETFTNALVEAVTSGFLENMEKLIEERSKRRKEYTEGREAAKNDKNKYEQARTGSTKLRQYWNLAKHKQFKAPSDKESKVKEKPELTKLLAILLKVQEKSPAFINGYFQTLIWEARNRNE</sequence>